<feature type="region of interest" description="Disordered" evidence="1">
    <location>
        <begin position="499"/>
        <end position="549"/>
    </location>
</feature>
<dbReference type="PROSITE" id="PS50003">
    <property type="entry name" value="PH_DOMAIN"/>
    <property type="match status" value="1"/>
</dbReference>
<accession>A0A3R6ZMB5</accession>
<dbReference type="Gene3D" id="2.30.29.30">
    <property type="entry name" value="Pleckstrin-homology domain (PH domain)/Phosphotyrosine-binding domain (PTB)"/>
    <property type="match status" value="1"/>
</dbReference>
<sequence length="565" mass="62211">MDESDLLFGNGSDCDDDNQLRNDDDGTESGSDVATDDDMTDELPSRPTVTSMAGLAIPTRRGAHTPGVAPSLIRSRSMPNTAKYMSSNEQKWRVKYLSALKVQSAAVAAGDEFQSTPAPSPMTNNIPRHSRPGGMSPSVRGVRTRKMSSDPIVIPTHQPLSQSLSDIQHLDWRQLESPERYQSEQDGARHGEVGGKLQTGHVTMAATMADGELLYKGFLNLRYGMSLSFQEYYCVLTDTGVFTVYESEEAAVAQPTAFVHQVRLGGTKEWNGKTMFSTLDNSFKFITEKGKEYSATGHNRNEVTLWVKSIRAITDPDSHEGQKLAKAKRKQLRERERERQKQEEYEARARAHNTLPSASSTTDLSQPPISYLTDPRRTRLDARNFPKYRQHLQAAKLETRLTAALDETKPLETRKKKKKKRTSATTTSDAPAADDDDLFGAPPVSASAAAAPSSYTRKSAVARIPSYDEHSELTAKFSNLLSLGFSHNEVKAFMAADGHPPEQLNATSQRLKQSSAGVGSPTKKARRHTAGSSYPPPTPPPPVVAEPPKKVSFFDKLRSGFRRDG</sequence>
<feature type="domain" description="PH" evidence="2">
    <location>
        <begin position="212"/>
        <end position="315"/>
    </location>
</feature>
<dbReference type="InterPro" id="IPR001849">
    <property type="entry name" value="PH_domain"/>
</dbReference>
<feature type="compositionally biased region" description="Polar residues" evidence="1">
    <location>
        <begin position="354"/>
        <end position="368"/>
    </location>
</feature>
<evidence type="ECO:0000313" key="3">
    <source>
        <dbReference type="EMBL" id="RHY27260.1"/>
    </source>
</evidence>
<feature type="region of interest" description="Disordered" evidence="1">
    <location>
        <begin position="111"/>
        <end position="142"/>
    </location>
</feature>
<dbReference type="EMBL" id="QUSY01000806">
    <property type="protein sequence ID" value="RHY27260.1"/>
    <property type="molecule type" value="Genomic_DNA"/>
</dbReference>
<dbReference type="VEuPathDB" id="FungiDB:H310_07272"/>
<name>A0A3R6ZMB5_9STRA</name>
<evidence type="ECO:0000259" key="2">
    <source>
        <dbReference type="PROSITE" id="PS50003"/>
    </source>
</evidence>
<dbReference type="AlphaFoldDB" id="A0A3R6ZMB5"/>
<feature type="compositionally biased region" description="Polar residues" evidence="1">
    <location>
        <begin position="504"/>
        <end position="517"/>
    </location>
</feature>
<feature type="compositionally biased region" description="Basic and acidic residues" evidence="1">
    <location>
        <begin position="333"/>
        <end position="349"/>
    </location>
</feature>
<feature type="compositionally biased region" description="Pro residues" evidence="1">
    <location>
        <begin position="534"/>
        <end position="545"/>
    </location>
</feature>
<comment type="caution">
    <text evidence="3">The sequence shown here is derived from an EMBL/GenBank/DDBJ whole genome shotgun (WGS) entry which is preliminary data.</text>
</comment>
<reference evidence="3 4" key="1">
    <citation type="submission" date="2018-08" db="EMBL/GenBank/DDBJ databases">
        <title>Aphanomyces genome sequencing and annotation.</title>
        <authorList>
            <person name="Minardi D."/>
            <person name="Oidtmann B."/>
            <person name="Van Der Giezen M."/>
            <person name="Studholme D.J."/>
        </authorList>
    </citation>
    <scope>NUCLEOTIDE SEQUENCE [LARGE SCALE GENOMIC DNA]</scope>
    <source>
        <strain evidence="3 4">NJM0002</strain>
    </source>
</reference>
<keyword evidence="4" id="KW-1185">Reference proteome</keyword>
<feature type="compositionally biased region" description="Polar residues" evidence="1">
    <location>
        <begin position="113"/>
        <end position="127"/>
    </location>
</feature>
<dbReference type="VEuPathDB" id="FungiDB:H310_07273"/>
<evidence type="ECO:0000256" key="1">
    <source>
        <dbReference type="SAM" id="MobiDB-lite"/>
    </source>
</evidence>
<feature type="region of interest" description="Disordered" evidence="1">
    <location>
        <begin position="405"/>
        <end position="440"/>
    </location>
</feature>
<feature type="region of interest" description="Disordered" evidence="1">
    <location>
        <begin position="1"/>
        <end position="75"/>
    </location>
</feature>
<evidence type="ECO:0000313" key="4">
    <source>
        <dbReference type="Proteomes" id="UP000285060"/>
    </source>
</evidence>
<dbReference type="SUPFAM" id="SSF50729">
    <property type="entry name" value="PH domain-like"/>
    <property type="match status" value="1"/>
</dbReference>
<dbReference type="InterPro" id="IPR011993">
    <property type="entry name" value="PH-like_dom_sf"/>
</dbReference>
<organism evidence="3 4">
    <name type="scientific">Aphanomyces invadans</name>
    <dbReference type="NCBI Taxonomy" id="157072"/>
    <lineage>
        <taxon>Eukaryota</taxon>
        <taxon>Sar</taxon>
        <taxon>Stramenopiles</taxon>
        <taxon>Oomycota</taxon>
        <taxon>Saprolegniomycetes</taxon>
        <taxon>Saprolegniales</taxon>
        <taxon>Verrucalvaceae</taxon>
        <taxon>Aphanomyces</taxon>
    </lineage>
</organism>
<feature type="region of interest" description="Disordered" evidence="1">
    <location>
        <begin position="317"/>
        <end position="378"/>
    </location>
</feature>
<proteinExistence type="predicted"/>
<dbReference type="Proteomes" id="UP000285060">
    <property type="component" value="Unassembled WGS sequence"/>
</dbReference>
<protein>
    <recommendedName>
        <fullName evidence="2">PH domain-containing protein</fullName>
    </recommendedName>
</protein>
<gene>
    <name evidence="3" type="ORF">DYB32_006903</name>
</gene>